<dbReference type="GO" id="GO:0003899">
    <property type="term" value="F:DNA-directed RNA polymerase activity"/>
    <property type="evidence" value="ECO:0007669"/>
    <property type="project" value="UniProtKB-EC"/>
</dbReference>
<dbReference type="PIRSF" id="PIRSF000743">
    <property type="entry name" value="RPO19"/>
    <property type="match status" value="1"/>
</dbReference>
<keyword evidence="5 12" id="KW-0240">DNA-directed RNA polymerase</keyword>
<evidence type="ECO:0000256" key="8">
    <source>
        <dbReference type="ARBA" id="ARBA00022695"/>
    </source>
</evidence>
<reference evidence="14" key="1">
    <citation type="journal article" date="2020" name="Viruses">
        <title>Experimental Infection and Genetic Characterization of Two Different Capripox Virus Isolates in Small Ruminants.</title>
        <authorList>
            <person name="Wolff J."/>
            <person name="King J."/>
            <person name="Moritz T."/>
            <person name="Pohlmann A."/>
            <person name="Hoffmann D."/>
            <person name="Beer M."/>
            <person name="Hoffmann B."/>
        </authorList>
    </citation>
    <scope>NUCLEOTIDE SEQUENCE [LARGE SCALE GENOMIC DNA]</scope>
    <source>
        <strain evidence="14">V103</strain>
    </source>
</reference>
<keyword evidence="8 12" id="KW-0548">Nucleotidyltransferase</keyword>
<evidence type="ECO:0000256" key="1">
    <source>
        <dbReference type="ARBA" id="ARBA00004328"/>
    </source>
</evidence>
<feature type="region of interest" description="Disordered" evidence="13">
    <location>
        <begin position="20"/>
        <end position="44"/>
    </location>
</feature>
<feature type="compositionally biased region" description="Acidic residues" evidence="13">
    <location>
        <begin position="20"/>
        <end position="39"/>
    </location>
</feature>
<evidence type="ECO:0000313" key="14">
    <source>
        <dbReference type="EMBL" id="QOK36533.1"/>
    </source>
</evidence>
<evidence type="ECO:0000256" key="11">
    <source>
        <dbReference type="ARBA" id="ARBA00048552"/>
    </source>
</evidence>
<sequence>MNRKYIYKMAESDDIIDDYISDEDASDEFEEEEEEESLETSDVTSLKQSNYKVGSSISINIEDNQQNITNASLISSKISAIKKRYTRRISLFEITGIIAESYNLLQRGRMPLVLNLSDDTMKQKILHIVIEEIKEGTCPIIIEKNGELLSVTDFDKKGLYNHLDYIINIWKKQNRF</sequence>
<keyword evidence="6" id="KW-0244">Early protein</keyword>
<evidence type="ECO:0000256" key="3">
    <source>
        <dbReference type="ARBA" id="ARBA00012418"/>
    </source>
</evidence>
<accession>A0A7L9K588</accession>
<keyword evidence="9 12" id="KW-0946">Virion</keyword>
<protein>
    <recommendedName>
        <fullName evidence="4 12">DNA-directed RNA polymerase 19 kDa subunit</fullName>
        <ecNumber evidence="3 12">2.7.7.6</ecNumber>
    </recommendedName>
</protein>
<dbReference type="GO" id="GO:0003677">
    <property type="term" value="F:DNA binding"/>
    <property type="evidence" value="ECO:0007669"/>
    <property type="project" value="UniProtKB-UniRule"/>
</dbReference>
<comment type="catalytic activity">
    <reaction evidence="11 12">
        <text>RNA(n) + a ribonucleoside 5'-triphosphate = RNA(n+1) + diphosphate</text>
        <dbReference type="Rhea" id="RHEA:21248"/>
        <dbReference type="Rhea" id="RHEA-COMP:14527"/>
        <dbReference type="Rhea" id="RHEA-COMP:17342"/>
        <dbReference type="ChEBI" id="CHEBI:33019"/>
        <dbReference type="ChEBI" id="CHEBI:61557"/>
        <dbReference type="ChEBI" id="CHEBI:140395"/>
        <dbReference type="EC" id="2.7.7.6"/>
    </reaction>
</comment>
<dbReference type="Pfam" id="PF05320">
    <property type="entry name" value="Pox_RNA_Pol_19"/>
    <property type="match status" value="1"/>
</dbReference>
<name>A0A7L9K588_9POXV</name>
<dbReference type="Proteomes" id="UP000593871">
    <property type="component" value="Segment"/>
</dbReference>
<dbReference type="GO" id="GO:0000428">
    <property type="term" value="C:DNA-directed RNA polymerase complex"/>
    <property type="evidence" value="ECO:0007669"/>
    <property type="project" value="UniProtKB-UniRule"/>
</dbReference>
<dbReference type="GO" id="GO:0006351">
    <property type="term" value="P:DNA-templated transcription"/>
    <property type="evidence" value="ECO:0007669"/>
    <property type="project" value="InterPro"/>
</dbReference>
<dbReference type="EC" id="2.7.7.6" evidence="3 12"/>
<organism evidence="14">
    <name type="scientific">Goatpox virus</name>
    <dbReference type="NCBI Taxonomy" id="186805"/>
    <lineage>
        <taxon>Viruses</taxon>
        <taxon>Varidnaviria</taxon>
        <taxon>Bamfordvirae</taxon>
        <taxon>Nucleocytoviricota</taxon>
        <taxon>Pokkesviricetes</taxon>
        <taxon>Chitovirales</taxon>
        <taxon>Poxviridae</taxon>
        <taxon>Chordopoxvirinae</taxon>
        <taxon>Capripoxvirus</taxon>
        <taxon>Capripoxvirus goatpox</taxon>
    </lineage>
</organism>
<comment type="subcellular location">
    <subcellularLocation>
        <location evidence="1">Virion</location>
    </subcellularLocation>
</comment>
<comment type="similarity">
    <text evidence="2 12">Belongs to the poxviridae DNA-directed RNA polymerase 19 kDa subunit family.</text>
</comment>
<evidence type="ECO:0000256" key="4">
    <source>
        <dbReference type="ARBA" id="ARBA00016901"/>
    </source>
</evidence>
<evidence type="ECO:0000256" key="10">
    <source>
        <dbReference type="ARBA" id="ARBA00023163"/>
    </source>
</evidence>
<evidence type="ECO:0000256" key="12">
    <source>
        <dbReference type="PIRNR" id="PIRNR000743"/>
    </source>
</evidence>
<evidence type="ECO:0000256" key="6">
    <source>
        <dbReference type="ARBA" id="ARBA00022518"/>
    </source>
</evidence>
<evidence type="ECO:0000256" key="9">
    <source>
        <dbReference type="ARBA" id="ARBA00022844"/>
    </source>
</evidence>
<dbReference type="GO" id="GO:0044423">
    <property type="term" value="C:virion component"/>
    <property type="evidence" value="ECO:0007669"/>
    <property type="project" value="UniProtKB-UniRule"/>
</dbReference>
<dbReference type="EMBL" id="MW020570">
    <property type="protein sequence ID" value="QOK36533.1"/>
    <property type="molecule type" value="Genomic_DNA"/>
</dbReference>
<evidence type="ECO:0000256" key="2">
    <source>
        <dbReference type="ARBA" id="ARBA00008587"/>
    </source>
</evidence>
<proteinExistence type="inferred from homology"/>
<evidence type="ECO:0000256" key="7">
    <source>
        <dbReference type="ARBA" id="ARBA00022679"/>
    </source>
</evidence>
<dbReference type="InterPro" id="IPR007984">
    <property type="entry name" value="DNA-dir_RNA_Pol_19kDa_poxvir"/>
</dbReference>
<keyword evidence="10 12" id="KW-0804">Transcription</keyword>
<evidence type="ECO:0000256" key="13">
    <source>
        <dbReference type="SAM" id="MobiDB-lite"/>
    </source>
</evidence>
<evidence type="ECO:0000256" key="5">
    <source>
        <dbReference type="ARBA" id="ARBA00022478"/>
    </source>
</evidence>
<comment type="function">
    <text evidence="12">Part of the DNA-dependent RNA polymerase which catalyzes the transcription of viral DNA into RNA using the four ribonucleoside triphosphates as substrates. Responsible for the transcription of early, intermediate and late genes.</text>
</comment>
<keyword evidence="7 12" id="KW-0808">Transferase</keyword>